<name>A0A6B9J9K0_9CAUD</name>
<organism evidence="2 3">
    <name type="scientific">Vibrio phage vB_VchM_Kuja</name>
    <dbReference type="NCBI Taxonomy" id="2686437"/>
    <lineage>
        <taxon>Viruses</taxon>
        <taxon>Duplodnaviria</taxon>
        <taxon>Heunggongvirae</taxon>
        <taxon>Uroviricota</taxon>
        <taxon>Caudoviricetes</taxon>
        <taxon>Pantevenvirales</taxon>
        <taxon>Ackermannviridae</taxon>
        <taxon>Kujavirus</taxon>
        <taxon>Kujavirus kuja</taxon>
    </lineage>
</organism>
<dbReference type="PROSITE" id="PS51257">
    <property type="entry name" value="PROKAR_LIPOPROTEIN"/>
    <property type="match status" value="1"/>
</dbReference>
<proteinExistence type="predicted"/>
<gene>
    <name evidence="2" type="ORF">Kuja_1580</name>
</gene>
<evidence type="ECO:0000259" key="1">
    <source>
        <dbReference type="Pfam" id="PF24199"/>
    </source>
</evidence>
<accession>A0A6B9J9K0</accession>
<evidence type="ECO:0000313" key="2">
    <source>
        <dbReference type="EMBL" id="QGZ16149.1"/>
    </source>
</evidence>
<dbReference type="Proteomes" id="UP000433471">
    <property type="component" value="Segment"/>
</dbReference>
<dbReference type="InterPro" id="IPR055847">
    <property type="entry name" value="DUF7424"/>
</dbReference>
<reference evidence="2 3" key="1">
    <citation type="submission" date="2019-11" db="EMBL/GenBank/DDBJ databases">
        <title>Characterization of a novel member of the family Ackermannviridae.</title>
        <authorList>
            <person name="Maina A.N."/>
            <person name="Mwaura F.B."/>
            <person name="Jumba M."/>
        </authorList>
    </citation>
    <scope>NUCLEOTIDE SEQUENCE [LARGE SCALE GENOMIC DNA]</scope>
</reference>
<protein>
    <recommendedName>
        <fullName evidence="1">DUF7424 domain-containing protein</fullName>
    </recommendedName>
</protein>
<dbReference type="EMBL" id="MN718199">
    <property type="protein sequence ID" value="QGZ16149.1"/>
    <property type="molecule type" value="Genomic_DNA"/>
</dbReference>
<keyword evidence="3" id="KW-1185">Reference proteome</keyword>
<sequence>MKKRKLGSLLASVLVVSCKTQVNIDYDINELKKYRVPVSVVYKLGDECKPISIEGLDTICEVGKISGILDVETYEKVEDLNIINPIHLFLSNEGTLIVYMSKELRDEIILKYGNTKQISENIIVTIRITNKTDSIKTLTIQGSWVNGSPTDRLSGSLFYLKGGDFLDLVVADVAVGNLLQGGLEVIASIK</sequence>
<feature type="domain" description="DUF7424" evidence="1">
    <location>
        <begin position="85"/>
        <end position="187"/>
    </location>
</feature>
<dbReference type="Pfam" id="PF24199">
    <property type="entry name" value="DUF7424"/>
    <property type="match status" value="1"/>
</dbReference>
<evidence type="ECO:0000313" key="3">
    <source>
        <dbReference type="Proteomes" id="UP000433471"/>
    </source>
</evidence>